<dbReference type="PANTHER" id="PTHR43280">
    <property type="entry name" value="ARAC-FAMILY TRANSCRIPTIONAL REGULATOR"/>
    <property type="match status" value="1"/>
</dbReference>
<dbReference type="Gene3D" id="1.10.10.60">
    <property type="entry name" value="Homeodomain-like"/>
    <property type="match status" value="2"/>
</dbReference>
<dbReference type="Gene3D" id="1.25.40.10">
    <property type="entry name" value="Tetratricopeptide repeat domain"/>
    <property type="match status" value="1"/>
</dbReference>
<evidence type="ECO:0000256" key="1">
    <source>
        <dbReference type="ARBA" id="ARBA00023015"/>
    </source>
</evidence>
<keyword evidence="2" id="KW-0238">DNA-binding</keyword>
<dbReference type="AlphaFoldDB" id="A0A0D7W043"/>
<keyword evidence="3" id="KW-0804">Transcription</keyword>
<dbReference type="InterPro" id="IPR018060">
    <property type="entry name" value="HTH_AraC"/>
</dbReference>
<dbReference type="SUPFAM" id="SSF46689">
    <property type="entry name" value="Homeodomain-like"/>
    <property type="match status" value="1"/>
</dbReference>
<dbReference type="Gene3D" id="3.40.50.10610">
    <property type="entry name" value="ABC-type transport auxiliary lipoprotein component"/>
    <property type="match status" value="1"/>
</dbReference>
<feature type="repeat" description="TPR" evidence="4">
    <location>
        <begin position="300"/>
        <end position="333"/>
    </location>
</feature>
<dbReference type="SMART" id="SM00028">
    <property type="entry name" value="TPR"/>
    <property type="match status" value="4"/>
</dbReference>
<evidence type="ECO:0000256" key="2">
    <source>
        <dbReference type="ARBA" id="ARBA00023125"/>
    </source>
</evidence>
<proteinExistence type="predicted"/>
<dbReference type="SMART" id="SM00342">
    <property type="entry name" value="HTH_ARAC"/>
    <property type="match status" value="1"/>
</dbReference>
<evidence type="ECO:0000256" key="4">
    <source>
        <dbReference type="PROSITE-ProRule" id="PRU00339"/>
    </source>
</evidence>
<keyword evidence="4" id="KW-0802">TPR repeat</keyword>
<dbReference type="Proteomes" id="UP000032578">
    <property type="component" value="Unassembled WGS sequence"/>
</dbReference>
<evidence type="ECO:0000313" key="7">
    <source>
        <dbReference type="Proteomes" id="UP000032578"/>
    </source>
</evidence>
<evidence type="ECO:0000256" key="3">
    <source>
        <dbReference type="ARBA" id="ARBA00023163"/>
    </source>
</evidence>
<dbReference type="SUPFAM" id="SSF48452">
    <property type="entry name" value="TPR-like"/>
    <property type="match status" value="1"/>
</dbReference>
<name>A0A0D7W043_9FLAO</name>
<reference evidence="6 7" key="1">
    <citation type="submission" date="2014-11" db="EMBL/GenBank/DDBJ databases">
        <title>Tamlana sedimentorum sp. nov., isolated from shallow sand sediments of the Sea of Japan.</title>
        <authorList>
            <person name="Romanenko L.A."/>
        </authorList>
    </citation>
    <scope>NUCLEOTIDE SEQUENCE [LARGE SCALE GENOMIC DNA]</scope>
    <source>
        <strain evidence="6 7">JCM 19808</strain>
    </source>
</reference>
<dbReference type="GO" id="GO:0003700">
    <property type="term" value="F:DNA-binding transcription factor activity"/>
    <property type="evidence" value="ECO:0007669"/>
    <property type="project" value="InterPro"/>
</dbReference>
<accession>A0A0D7W043</accession>
<dbReference type="PATRIC" id="fig|1435349.4.peg.1574"/>
<dbReference type="STRING" id="1435349.PW52_15770"/>
<dbReference type="PANTHER" id="PTHR43280:SF29">
    <property type="entry name" value="ARAC-FAMILY TRANSCRIPTIONAL REGULATOR"/>
    <property type="match status" value="1"/>
</dbReference>
<dbReference type="InterPro" id="IPR009057">
    <property type="entry name" value="Homeodomain-like_sf"/>
</dbReference>
<dbReference type="GO" id="GO:0043565">
    <property type="term" value="F:sequence-specific DNA binding"/>
    <property type="evidence" value="ECO:0007669"/>
    <property type="project" value="InterPro"/>
</dbReference>
<dbReference type="InterPro" id="IPR011990">
    <property type="entry name" value="TPR-like_helical_dom_sf"/>
</dbReference>
<dbReference type="PROSITE" id="PS01124">
    <property type="entry name" value="HTH_ARAC_FAMILY_2"/>
    <property type="match status" value="1"/>
</dbReference>
<comment type="caution">
    <text evidence="6">The sequence shown here is derived from an EMBL/GenBank/DDBJ whole genome shotgun (WGS) entry which is preliminary data.</text>
</comment>
<dbReference type="PROSITE" id="PS50005">
    <property type="entry name" value="TPR"/>
    <property type="match status" value="1"/>
</dbReference>
<protein>
    <submittedName>
        <fullName evidence="6">Adenylate cyclase</fullName>
    </submittedName>
</protein>
<gene>
    <name evidence="6" type="ORF">PW52_15770</name>
</gene>
<sequence>MTLINEKSIAVLPFVNMSNDIDNESFCDGIAEEIINALSKIKGLKVIARRSSFAFKNKNIDVRHIGNQLGVATVLEGSVRKSNNSIRITGQLIDTKYGTQYWSKKFDRELIDIFELEDVVSLAIADEVRNNFGHFEVQDHLIKQPTNNVEAYQLFLQGRSLQLKWTPESLNQAISYYNQAINLDKNYAKAYYANLQCYGLLAVWGYMPYQEAMDLAVGNLLIAKEIETALPEYPLSFVGKFLWGEWDFKNAFIHIEKALDMNPNYIDGLEAMTELFIALGFFDKALTYANRLLEVDPLSANNHYTLASIYYYQRKFKKALENVNYALTLNTDLALAHHLKCFCLIWLNRSQQFQYCIQDTTLKEEKNLLFQLINNKDIEVPEQMMTKWSQSQNEETMPVPYDVFILSNSSYTDQGFTRLKEMIEQRRGQVINYRLEPFLQPLHNIKEFSELHKSNLSIEDVDCHQTDEEKSSPIILDAQQVETLKEELGSYFKEDEPFLNPQLSLKFVADVFELNTNKISYVINKAFHLNFNDFVNSYRLNHFKSIAIDPKNSHLTILGLAYDSGFNSKSVFNTYFKKTEGTTPSKWVKSNTK</sequence>
<organism evidence="6 7">
    <name type="scientific">Neotamlana sedimentorum</name>
    <dbReference type="NCBI Taxonomy" id="1435349"/>
    <lineage>
        <taxon>Bacteria</taxon>
        <taxon>Pseudomonadati</taxon>
        <taxon>Bacteroidota</taxon>
        <taxon>Flavobacteriia</taxon>
        <taxon>Flavobacteriales</taxon>
        <taxon>Flavobacteriaceae</taxon>
        <taxon>Neotamlana</taxon>
    </lineage>
</organism>
<keyword evidence="1" id="KW-0805">Transcription regulation</keyword>
<dbReference type="InterPro" id="IPR019734">
    <property type="entry name" value="TPR_rpt"/>
</dbReference>
<evidence type="ECO:0000259" key="5">
    <source>
        <dbReference type="PROSITE" id="PS01124"/>
    </source>
</evidence>
<feature type="domain" description="HTH araC/xylS-type" evidence="5">
    <location>
        <begin position="486"/>
        <end position="590"/>
    </location>
</feature>
<dbReference type="Pfam" id="PF12833">
    <property type="entry name" value="HTH_18"/>
    <property type="match status" value="1"/>
</dbReference>
<evidence type="ECO:0000313" key="6">
    <source>
        <dbReference type="EMBL" id="KJD32394.1"/>
    </source>
</evidence>
<dbReference type="EMBL" id="JTDW01000019">
    <property type="protein sequence ID" value="KJD32394.1"/>
    <property type="molecule type" value="Genomic_DNA"/>
</dbReference>
<keyword evidence="7" id="KW-1185">Reference proteome</keyword>